<evidence type="ECO:0000313" key="5">
    <source>
        <dbReference type="EMBL" id="KAL3266673.1"/>
    </source>
</evidence>
<dbReference type="Pfam" id="PF05334">
    <property type="entry name" value="DUF719"/>
    <property type="match status" value="1"/>
</dbReference>
<feature type="coiled-coil region" evidence="3">
    <location>
        <begin position="393"/>
        <end position="454"/>
    </location>
</feature>
<organism evidence="5 6">
    <name type="scientific">Cryptolaemus montrouzieri</name>
    <dbReference type="NCBI Taxonomy" id="559131"/>
    <lineage>
        <taxon>Eukaryota</taxon>
        <taxon>Metazoa</taxon>
        <taxon>Ecdysozoa</taxon>
        <taxon>Arthropoda</taxon>
        <taxon>Hexapoda</taxon>
        <taxon>Insecta</taxon>
        <taxon>Pterygota</taxon>
        <taxon>Neoptera</taxon>
        <taxon>Endopterygota</taxon>
        <taxon>Coleoptera</taxon>
        <taxon>Polyphaga</taxon>
        <taxon>Cucujiformia</taxon>
        <taxon>Coccinelloidea</taxon>
        <taxon>Coccinellidae</taxon>
        <taxon>Scymninae</taxon>
        <taxon>Scymnini</taxon>
        <taxon>Cryptolaemus</taxon>
    </lineage>
</organism>
<feature type="compositionally biased region" description="Basic and acidic residues" evidence="4">
    <location>
        <begin position="71"/>
        <end position="81"/>
    </location>
</feature>
<dbReference type="InterPro" id="IPR007998">
    <property type="entry name" value="DUF719"/>
</dbReference>
<evidence type="ECO:0008006" key="7">
    <source>
        <dbReference type="Google" id="ProtNLM"/>
    </source>
</evidence>
<keyword evidence="6" id="KW-1185">Reference proteome</keyword>
<evidence type="ECO:0000256" key="4">
    <source>
        <dbReference type="SAM" id="MobiDB-lite"/>
    </source>
</evidence>
<evidence type="ECO:0000256" key="3">
    <source>
        <dbReference type="SAM" id="Coils"/>
    </source>
</evidence>
<comment type="caution">
    <text evidence="5">The sequence shown here is derived from an EMBL/GenBank/DDBJ whole genome shotgun (WGS) entry which is preliminary data.</text>
</comment>
<reference evidence="5 6" key="1">
    <citation type="journal article" date="2021" name="BMC Biol.">
        <title>Horizontally acquired antibacterial genes associated with adaptive radiation of ladybird beetles.</title>
        <authorList>
            <person name="Li H.S."/>
            <person name="Tang X.F."/>
            <person name="Huang Y.H."/>
            <person name="Xu Z.Y."/>
            <person name="Chen M.L."/>
            <person name="Du X.Y."/>
            <person name="Qiu B.Y."/>
            <person name="Chen P.T."/>
            <person name="Zhang W."/>
            <person name="Slipinski A."/>
            <person name="Escalona H.E."/>
            <person name="Waterhouse R.M."/>
            <person name="Zwick A."/>
            <person name="Pang H."/>
        </authorList>
    </citation>
    <scope>NUCLEOTIDE SEQUENCE [LARGE SCALE GENOMIC DNA]</scope>
    <source>
        <strain evidence="5">SYSU2018</strain>
    </source>
</reference>
<dbReference type="EMBL" id="JABFTP020000001">
    <property type="protein sequence ID" value="KAL3266673.1"/>
    <property type="molecule type" value="Genomic_DNA"/>
</dbReference>
<feature type="region of interest" description="Disordered" evidence="4">
    <location>
        <begin position="1"/>
        <end position="23"/>
    </location>
</feature>
<keyword evidence="2" id="KW-0597">Phosphoprotein</keyword>
<evidence type="ECO:0000313" key="6">
    <source>
        <dbReference type="Proteomes" id="UP001516400"/>
    </source>
</evidence>
<name>A0ABD2MK16_9CUCU</name>
<dbReference type="Proteomes" id="UP001516400">
    <property type="component" value="Unassembled WGS sequence"/>
</dbReference>
<proteinExistence type="inferred from homology"/>
<protein>
    <recommendedName>
        <fullName evidence="7">Protein FAM114A2</fullName>
    </recommendedName>
</protein>
<feature type="compositionally biased region" description="Polar residues" evidence="4">
    <location>
        <begin position="237"/>
        <end position="246"/>
    </location>
</feature>
<keyword evidence="3" id="KW-0175">Coiled coil</keyword>
<feature type="region of interest" description="Disordered" evidence="4">
    <location>
        <begin position="71"/>
        <end position="93"/>
    </location>
</feature>
<feature type="compositionally biased region" description="Acidic residues" evidence="4">
    <location>
        <begin position="1"/>
        <end position="20"/>
    </location>
</feature>
<accession>A0ABD2MK16</accession>
<evidence type="ECO:0000256" key="2">
    <source>
        <dbReference type="ARBA" id="ARBA00022553"/>
    </source>
</evidence>
<feature type="region of interest" description="Disordered" evidence="4">
    <location>
        <begin position="220"/>
        <end position="259"/>
    </location>
</feature>
<dbReference type="PANTHER" id="PTHR12842">
    <property type="entry name" value="FI01459P"/>
    <property type="match status" value="1"/>
</dbReference>
<sequence length="643" mass="72309">MDTSDSECFESADEDIQSDEELPKKVFNKDCQNLLKPNPNYELEASETLCDPRTEESKITRQNDASIKLEIAVKGDNESKNSNKASHSSSETEDICQVTSKINTINVIDDSKPVLSRKENVEGDLCNIKQVEQETVKKSRSCAKTKLGSKISKDTVKFEITPEKKKSKVVEKEKLHKTENNIISSVQIVENEKLKVDNDDQNLWDDEELDWGTETKLESDAKHNISKDNTEEYKFQPSPSSNTPQFNPHIGKKSENQSDNWGAWGSWGVSVLSTATQSVSSITSQLTNVIETGLGAADPEELARIDREEKRELKESLGKECEQDIPSEAPSVGFGLGNLVKLVENTGNKVISGGLDTLETIGKKTMEVLQEGDPGLKKKRAFLKIEQNKPVLSQILREAKERAENERNISEEVYMKKMKNYETLFDDHHGLVHLEALELLSKQCEIKLRNLQNSLNGEQYTEFLETMDQIKELCELPDEEEEDQISILEIREKLKKAVTEMNVQISYDKLMTNWEESEVWLNALNMNICDEKELHQQAIETLAQLTSLAMEQFHKIGELLLIKDRRSTADEADSLVQVTTTLTALIGIAAAKFSEKLNSKICESTNKEISGLITNVFFEAANSSSYIQDALQLLIPVLQVGAV</sequence>
<feature type="compositionally biased region" description="Basic and acidic residues" evidence="4">
    <location>
        <begin position="220"/>
        <end position="234"/>
    </location>
</feature>
<dbReference type="PANTHER" id="PTHR12842:SF6">
    <property type="entry name" value="FI01459P"/>
    <property type="match status" value="1"/>
</dbReference>
<gene>
    <name evidence="5" type="ORF">HHI36_010835</name>
</gene>
<evidence type="ECO:0000256" key="1">
    <source>
        <dbReference type="ARBA" id="ARBA00006903"/>
    </source>
</evidence>
<dbReference type="AlphaFoldDB" id="A0ABD2MK16"/>
<comment type="similarity">
    <text evidence="1">Belongs to the FAM114 family.</text>
</comment>